<evidence type="ECO:0000313" key="2">
    <source>
        <dbReference type="Proteomes" id="UP001359559"/>
    </source>
</evidence>
<proteinExistence type="predicted"/>
<accession>A0AAN9IH47</accession>
<reference evidence="1 2" key="1">
    <citation type="submission" date="2024-01" db="EMBL/GenBank/DDBJ databases">
        <title>The genomes of 5 underutilized Papilionoideae crops provide insights into root nodulation and disease resistance.</title>
        <authorList>
            <person name="Yuan L."/>
        </authorList>
    </citation>
    <scope>NUCLEOTIDE SEQUENCE [LARGE SCALE GENOMIC DNA]</scope>
    <source>
        <strain evidence="1">LY-2023</strain>
        <tissue evidence="1">Leaf</tissue>
    </source>
</reference>
<keyword evidence="2" id="KW-1185">Reference proteome</keyword>
<dbReference type="EMBL" id="JAYKXN010000006">
    <property type="protein sequence ID" value="KAK7280688.1"/>
    <property type="molecule type" value="Genomic_DNA"/>
</dbReference>
<dbReference type="Gene3D" id="1.25.10.10">
    <property type="entry name" value="Leucine-rich Repeat Variant"/>
    <property type="match status" value="1"/>
</dbReference>
<dbReference type="AlphaFoldDB" id="A0AAN9IH47"/>
<protein>
    <submittedName>
        <fullName evidence="1">Uncharacterized protein</fullName>
    </submittedName>
</protein>
<name>A0AAN9IH47_CLITE</name>
<dbReference type="InterPro" id="IPR011989">
    <property type="entry name" value="ARM-like"/>
</dbReference>
<gene>
    <name evidence="1" type="ORF">RJT34_25755</name>
</gene>
<sequence>MSFSDNNCGVSTVTEIVDDALTSLRKGRSLTTKRATFLSLLSLSPSLLHSQRMVKTIIHAILGLTLSDAPSNLAAATLLYLFTIHKLS</sequence>
<organism evidence="1 2">
    <name type="scientific">Clitoria ternatea</name>
    <name type="common">Butterfly pea</name>
    <dbReference type="NCBI Taxonomy" id="43366"/>
    <lineage>
        <taxon>Eukaryota</taxon>
        <taxon>Viridiplantae</taxon>
        <taxon>Streptophyta</taxon>
        <taxon>Embryophyta</taxon>
        <taxon>Tracheophyta</taxon>
        <taxon>Spermatophyta</taxon>
        <taxon>Magnoliopsida</taxon>
        <taxon>eudicotyledons</taxon>
        <taxon>Gunneridae</taxon>
        <taxon>Pentapetalae</taxon>
        <taxon>rosids</taxon>
        <taxon>fabids</taxon>
        <taxon>Fabales</taxon>
        <taxon>Fabaceae</taxon>
        <taxon>Papilionoideae</taxon>
        <taxon>50 kb inversion clade</taxon>
        <taxon>NPAAA clade</taxon>
        <taxon>indigoferoid/millettioid clade</taxon>
        <taxon>Phaseoleae</taxon>
        <taxon>Clitoria</taxon>
    </lineage>
</organism>
<evidence type="ECO:0000313" key="1">
    <source>
        <dbReference type="EMBL" id="KAK7280688.1"/>
    </source>
</evidence>
<comment type="caution">
    <text evidence="1">The sequence shown here is derived from an EMBL/GenBank/DDBJ whole genome shotgun (WGS) entry which is preliminary data.</text>
</comment>
<dbReference type="Proteomes" id="UP001359559">
    <property type="component" value="Unassembled WGS sequence"/>
</dbReference>